<name>A0A6G0TVE4_APHGL</name>
<gene>
    <name evidence="1" type="ORF">AGLY_004923</name>
</gene>
<protein>
    <submittedName>
        <fullName evidence="1">Uncharacterized protein</fullName>
    </submittedName>
</protein>
<keyword evidence="2" id="KW-1185">Reference proteome</keyword>
<dbReference type="Proteomes" id="UP000475862">
    <property type="component" value="Unassembled WGS sequence"/>
</dbReference>
<evidence type="ECO:0000313" key="1">
    <source>
        <dbReference type="EMBL" id="KAE9539671.1"/>
    </source>
</evidence>
<dbReference type="EMBL" id="VYZN01000014">
    <property type="protein sequence ID" value="KAE9539671.1"/>
    <property type="molecule type" value="Genomic_DNA"/>
</dbReference>
<reference evidence="1 2" key="1">
    <citation type="submission" date="2019-08" db="EMBL/GenBank/DDBJ databases">
        <title>The genome of the soybean aphid Biotype 1, its phylome, world population structure and adaptation to the North American continent.</title>
        <authorList>
            <person name="Giordano R."/>
            <person name="Donthu R.K."/>
            <person name="Hernandez A.G."/>
            <person name="Wright C.L."/>
            <person name="Zimin A.V."/>
        </authorList>
    </citation>
    <scope>NUCLEOTIDE SEQUENCE [LARGE SCALE GENOMIC DNA]</scope>
    <source>
        <tissue evidence="1">Whole aphids</tissue>
    </source>
</reference>
<comment type="caution">
    <text evidence="1">The sequence shown here is derived from an EMBL/GenBank/DDBJ whole genome shotgun (WGS) entry which is preliminary data.</text>
</comment>
<dbReference type="AlphaFoldDB" id="A0A6G0TVE4"/>
<evidence type="ECO:0000313" key="2">
    <source>
        <dbReference type="Proteomes" id="UP000475862"/>
    </source>
</evidence>
<organism evidence="1 2">
    <name type="scientific">Aphis glycines</name>
    <name type="common">Soybean aphid</name>
    <dbReference type="NCBI Taxonomy" id="307491"/>
    <lineage>
        <taxon>Eukaryota</taxon>
        <taxon>Metazoa</taxon>
        <taxon>Ecdysozoa</taxon>
        <taxon>Arthropoda</taxon>
        <taxon>Hexapoda</taxon>
        <taxon>Insecta</taxon>
        <taxon>Pterygota</taxon>
        <taxon>Neoptera</taxon>
        <taxon>Paraneoptera</taxon>
        <taxon>Hemiptera</taxon>
        <taxon>Sternorrhyncha</taxon>
        <taxon>Aphidomorpha</taxon>
        <taxon>Aphidoidea</taxon>
        <taxon>Aphididae</taxon>
        <taxon>Aphidini</taxon>
        <taxon>Aphis</taxon>
        <taxon>Aphis</taxon>
    </lineage>
</organism>
<proteinExistence type="predicted"/>
<accession>A0A6G0TVE4</accession>
<sequence length="294" mass="34835">MILLNRKSIHRSLLCWFCWNIKNTLTALREFSKVEPEPWQICGGIVDRETNRLTLKELHLNITLEITKVHFHNPFPPIGFPLHYVLCPMRNSVQLKPKIYQKLPDQFLLFYNSSRVQYFLSLEAFYNDFLLVMEVLENYYHLLKEIHLLLSKFEAFFLLHGEKNNLRNIETCIIEVWYIWHASGSASSTLLKGPVVLYKLFVLHVSLPMHLAPQLDKSSCSMLSFFNTHCICIGFYPYQWMYCFLLNNHFVTMNSIVNMNFSLNLVLVHQPSDSLKYYNMIRKQINAYKNIRLK</sequence>